<proteinExistence type="predicted"/>
<dbReference type="EMBL" id="CP060715">
    <property type="protein sequence ID" value="QNN59828.1"/>
    <property type="molecule type" value="Genomic_DNA"/>
</dbReference>
<dbReference type="Proteomes" id="UP000515928">
    <property type="component" value="Chromosome"/>
</dbReference>
<protein>
    <submittedName>
        <fullName evidence="1">Uncharacterized protein</fullName>
    </submittedName>
</protein>
<dbReference type="AlphaFoldDB" id="A0A7G9RW53"/>
<accession>A0A7G9RW53</accession>
<name>A0A7G9RW53_9FIRM</name>
<dbReference type="KEGG" id="eio:H9L01_05395"/>
<evidence type="ECO:0000313" key="1">
    <source>
        <dbReference type="EMBL" id="QNN59828.1"/>
    </source>
</evidence>
<organism evidence="1 2">
    <name type="scientific">Erysipelothrix inopinata</name>
    <dbReference type="NCBI Taxonomy" id="225084"/>
    <lineage>
        <taxon>Bacteria</taxon>
        <taxon>Bacillati</taxon>
        <taxon>Bacillota</taxon>
        <taxon>Erysipelotrichia</taxon>
        <taxon>Erysipelotrichales</taxon>
        <taxon>Erysipelotrichaceae</taxon>
        <taxon>Erysipelothrix</taxon>
    </lineage>
</organism>
<dbReference type="RefSeq" id="WP_187532962.1">
    <property type="nucleotide sequence ID" value="NZ_CP060715.1"/>
</dbReference>
<keyword evidence="2" id="KW-1185">Reference proteome</keyword>
<gene>
    <name evidence="1" type="ORF">H9L01_05395</name>
</gene>
<evidence type="ECO:0000313" key="2">
    <source>
        <dbReference type="Proteomes" id="UP000515928"/>
    </source>
</evidence>
<reference evidence="1 2" key="1">
    <citation type="submission" date="2020-08" db="EMBL/GenBank/DDBJ databases">
        <title>Genome sequence of Erysipelothrix inopinata DSM 15511T.</title>
        <authorList>
            <person name="Hyun D.-W."/>
            <person name="Bae J.-W."/>
        </authorList>
    </citation>
    <scope>NUCLEOTIDE SEQUENCE [LARGE SCALE GENOMIC DNA]</scope>
    <source>
        <strain evidence="1 2">DSM 15511</strain>
    </source>
</reference>
<sequence length="96" mass="11266">MKIEIEKTESGAHFKYCDESNWRNVGYSEINEFIDYYLDNLETNGDCEIIGEDNVENYKTLFSKLISEMNSEDFILAYKLAKERSSEAESIQDERD</sequence>